<gene>
    <name evidence="2" type="ORF">HLUCCX10_08555</name>
</gene>
<comment type="caution">
    <text evidence="2">The sequence shown here is derived from an EMBL/GenBank/DDBJ whole genome shotgun (WGS) entry which is preliminary data.</text>
</comment>
<protein>
    <submittedName>
        <fullName evidence="2">ATPase with DUF4143 domain</fullName>
    </submittedName>
</protein>
<dbReference type="AlphaFoldDB" id="A0A0P8AD98"/>
<dbReference type="Pfam" id="PF13173">
    <property type="entry name" value="AAA_14"/>
    <property type="match status" value="1"/>
</dbReference>
<name>A0A0P8AD98_9BACT</name>
<dbReference type="PATRIC" id="fig|1305737.6.peg.2338"/>
<dbReference type="PANTHER" id="PTHR42990:SF1">
    <property type="entry name" value="AAA+ ATPASE DOMAIN-CONTAINING PROTEIN"/>
    <property type="match status" value="1"/>
</dbReference>
<evidence type="ECO:0000313" key="3">
    <source>
        <dbReference type="Proteomes" id="UP000050421"/>
    </source>
</evidence>
<sequence length="396" mass="45991">MEELLEISHSLIGRTSLSFERYLKDKIAWDEKLIGIKGARGTGKTTLILQYLKRKKDEGFQVTYFSLDELFFLENSLVETAKAFYQNGGKILALDEVHKYPGWSREIKNLHDRYSDLQIIFSGSSIIDISKVEGDISRRAIIYELHGLSFREYLLFKKNLVLPLLSLEQIISSTNDLRSFFPNDFKPISFFKEYLVTGYFPFSGKNEDLYFQKLRQMIRTIVEYDMAEIKGFDIRNGKKLLQLLYIVAQQVPFKPNLSSLASKTSIHRNSLSLYLQYLAEARLIELLYPEGISVSTLQKPEKIFINNTNYLFALAEKSPEIGSVREIFFQSQIKVNHQINDSKTVDFLVDKSFHFEIGGKNRSRKQLISEDHFLVKDDLEYPVGQNIPLWVFGFLY</sequence>
<proteinExistence type="predicted"/>
<dbReference type="InterPro" id="IPR027417">
    <property type="entry name" value="P-loop_NTPase"/>
</dbReference>
<dbReference type="Gene3D" id="3.40.50.300">
    <property type="entry name" value="P-loop containing nucleotide triphosphate hydrolases"/>
    <property type="match status" value="1"/>
</dbReference>
<dbReference type="Proteomes" id="UP000050421">
    <property type="component" value="Unassembled WGS sequence"/>
</dbReference>
<reference evidence="2 3" key="1">
    <citation type="submission" date="2015-09" db="EMBL/GenBank/DDBJ databases">
        <title>Identification and resolution of microdiversity through metagenomic sequencing of parallel consortia.</title>
        <authorList>
            <person name="Nelson W.C."/>
            <person name="Romine M.F."/>
            <person name="Lindemann S.R."/>
        </authorList>
    </citation>
    <scope>NUCLEOTIDE SEQUENCE [LARGE SCALE GENOMIC DNA]</scope>
    <source>
        <strain evidence="2">HL-49</strain>
    </source>
</reference>
<dbReference type="SUPFAM" id="SSF52540">
    <property type="entry name" value="P-loop containing nucleoside triphosphate hydrolases"/>
    <property type="match status" value="1"/>
</dbReference>
<dbReference type="EMBL" id="LJXT01000046">
    <property type="protein sequence ID" value="KPQ15857.1"/>
    <property type="molecule type" value="Genomic_DNA"/>
</dbReference>
<evidence type="ECO:0000313" key="2">
    <source>
        <dbReference type="EMBL" id="KPQ15857.1"/>
    </source>
</evidence>
<accession>A0A0P8AD98</accession>
<feature type="domain" description="AAA" evidence="1">
    <location>
        <begin position="31"/>
        <end position="154"/>
    </location>
</feature>
<dbReference type="InterPro" id="IPR041682">
    <property type="entry name" value="AAA_14"/>
</dbReference>
<dbReference type="STRING" id="1305737.GCA_000526355_02562"/>
<dbReference type="eggNOG" id="COG1373">
    <property type="taxonomic scope" value="Bacteria"/>
</dbReference>
<dbReference type="PANTHER" id="PTHR42990">
    <property type="entry name" value="ATPASE"/>
    <property type="match status" value="1"/>
</dbReference>
<evidence type="ECO:0000259" key="1">
    <source>
        <dbReference type="Pfam" id="PF13173"/>
    </source>
</evidence>
<organism evidence="2 3">
    <name type="scientific">Algoriphagus marincola HL-49</name>
    <dbReference type="NCBI Taxonomy" id="1305737"/>
    <lineage>
        <taxon>Bacteria</taxon>
        <taxon>Pseudomonadati</taxon>
        <taxon>Bacteroidota</taxon>
        <taxon>Cytophagia</taxon>
        <taxon>Cytophagales</taxon>
        <taxon>Cyclobacteriaceae</taxon>
        <taxon>Algoriphagus</taxon>
    </lineage>
</organism>